<accession>A0A8E7EHF7</accession>
<proteinExistence type="predicted"/>
<dbReference type="Gene3D" id="3.40.50.2300">
    <property type="match status" value="1"/>
</dbReference>
<dbReference type="CDD" id="cd00156">
    <property type="entry name" value="REC"/>
    <property type="match status" value="1"/>
</dbReference>
<dbReference type="KEGG" id="mrtj:KHC33_01705"/>
<dbReference type="GO" id="GO:0000160">
    <property type="term" value="P:phosphorelay signal transduction system"/>
    <property type="evidence" value="ECO:0007669"/>
    <property type="project" value="InterPro"/>
</dbReference>
<evidence type="ECO:0000256" key="2">
    <source>
        <dbReference type="ARBA" id="ARBA00012438"/>
    </source>
</evidence>
<feature type="domain" description="PAS" evidence="12">
    <location>
        <begin position="139"/>
        <end position="202"/>
    </location>
</feature>
<dbReference type="SUPFAM" id="SSF55874">
    <property type="entry name" value="ATPase domain of HSP90 chaperone/DNA topoisomerase II/histidine kinase"/>
    <property type="match status" value="1"/>
</dbReference>
<dbReference type="AlphaFoldDB" id="A0A8E7EHF7"/>
<dbReference type="Pfam" id="PF07568">
    <property type="entry name" value="HisKA_2"/>
    <property type="match status" value="1"/>
</dbReference>
<organism evidence="14 15">
    <name type="scientific">Methanospirillum purgamenti</name>
    <dbReference type="NCBI Taxonomy" id="2834276"/>
    <lineage>
        <taxon>Archaea</taxon>
        <taxon>Methanobacteriati</taxon>
        <taxon>Methanobacteriota</taxon>
        <taxon>Stenosarchaea group</taxon>
        <taxon>Methanomicrobia</taxon>
        <taxon>Methanomicrobiales</taxon>
        <taxon>Methanospirillaceae</taxon>
        <taxon>Methanospirillum</taxon>
    </lineage>
</organism>
<dbReference type="InterPro" id="IPR013767">
    <property type="entry name" value="PAS_fold"/>
</dbReference>
<feature type="domain" description="PAS" evidence="12">
    <location>
        <begin position="545"/>
        <end position="616"/>
    </location>
</feature>
<dbReference type="Pfam" id="PF00989">
    <property type="entry name" value="PAS"/>
    <property type="match status" value="1"/>
</dbReference>
<dbReference type="GeneID" id="65095859"/>
<evidence type="ECO:0000313" key="14">
    <source>
        <dbReference type="EMBL" id="QVV89278.1"/>
    </source>
</evidence>
<dbReference type="InterPro" id="IPR011006">
    <property type="entry name" value="CheY-like_superfamily"/>
</dbReference>
<dbReference type="EC" id="2.7.13.3" evidence="2"/>
<dbReference type="Pfam" id="PF02518">
    <property type="entry name" value="HATPase_c"/>
    <property type="match status" value="1"/>
</dbReference>
<evidence type="ECO:0000259" key="11">
    <source>
        <dbReference type="PROSITE" id="PS50110"/>
    </source>
</evidence>
<feature type="domain" description="PAC" evidence="13">
    <location>
        <begin position="211"/>
        <end position="263"/>
    </location>
</feature>
<protein>
    <recommendedName>
        <fullName evidence="2">histidine kinase</fullName>
        <ecNumber evidence="2">2.7.13.3</ecNumber>
    </recommendedName>
</protein>
<reference evidence="14 15" key="1">
    <citation type="submission" date="2021-05" db="EMBL/GenBank/DDBJ databases">
        <title>A novel Methanospirillum isolate from a pyrite-forming mixed culture.</title>
        <authorList>
            <person name="Bunk B."/>
            <person name="Sproer C."/>
            <person name="Spring S."/>
            <person name="Pester M."/>
        </authorList>
    </citation>
    <scope>NUCLEOTIDE SEQUENCE [LARGE SCALE GENOMIC DNA]</scope>
    <source>
        <strain evidence="14 15">J.3.6.1-F.2.7.3</strain>
    </source>
</reference>
<evidence type="ECO:0000256" key="8">
    <source>
        <dbReference type="ARBA" id="ARBA00023026"/>
    </source>
</evidence>
<keyword evidence="15" id="KW-1185">Reference proteome</keyword>
<dbReference type="PROSITE" id="PS50110">
    <property type="entry name" value="RESPONSE_REGULATORY"/>
    <property type="match status" value="1"/>
</dbReference>
<keyword evidence="8" id="KW-0843">Virulence</keyword>
<dbReference type="Proteomes" id="UP000680656">
    <property type="component" value="Chromosome"/>
</dbReference>
<dbReference type="InterPro" id="IPR036890">
    <property type="entry name" value="HATPase_C_sf"/>
</dbReference>
<dbReference type="GO" id="GO:0006355">
    <property type="term" value="P:regulation of DNA-templated transcription"/>
    <property type="evidence" value="ECO:0007669"/>
    <property type="project" value="InterPro"/>
</dbReference>
<feature type="domain" description="Histidine kinase" evidence="10">
    <location>
        <begin position="681"/>
        <end position="875"/>
    </location>
</feature>
<dbReference type="InterPro" id="IPR001610">
    <property type="entry name" value="PAC"/>
</dbReference>
<dbReference type="Gene3D" id="3.30.450.20">
    <property type="entry name" value="PAS domain"/>
    <property type="match status" value="3"/>
</dbReference>
<dbReference type="SUPFAM" id="SSF52172">
    <property type="entry name" value="CheY-like"/>
    <property type="match status" value="1"/>
</dbReference>
<dbReference type="GO" id="GO:0004673">
    <property type="term" value="F:protein histidine kinase activity"/>
    <property type="evidence" value="ECO:0007669"/>
    <property type="project" value="UniProtKB-EC"/>
</dbReference>
<evidence type="ECO:0000259" key="10">
    <source>
        <dbReference type="PROSITE" id="PS50109"/>
    </source>
</evidence>
<dbReference type="EMBL" id="CP075546">
    <property type="protein sequence ID" value="QVV89278.1"/>
    <property type="molecule type" value="Genomic_DNA"/>
</dbReference>
<name>A0A8E7EHF7_9EURY</name>
<dbReference type="Gene3D" id="3.30.565.10">
    <property type="entry name" value="Histidine kinase-like ATPase, C-terminal domain"/>
    <property type="match status" value="1"/>
</dbReference>
<feature type="domain" description="Response regulatory" evidence="11">
    <location>
        <begin position="8"/>
        <end position="123"/>
    </location>
</feature>
<dbReference type="PANTHER" id="PTHR41523:SF8">
    <property type="entry name" value="ETHYLENE RESPONSE SENSOR PROTEIN"/>
    <property type="match status" value="1"/>
</dbReference>
<dbReference type="PROSITE" id="PS50112">
    <property type="entry name" value="PAS"/>
    <property type="match status" value="2"/>
</dbReference>
<feature type="modified residue" description="4-aspartylphosphate" evidence="9">
    <location>
        <position position="58"/>
    </location>
</feature>
<sequence length="878" mass="99084">MESEPPIQVLFVDDEPGLLSAIRDYLTIVYSIGVEVCNSGSDALTREDLFAFDCLIIDYEMPDIDGIVLLTEIRSMNQDIPIIFFTGKGHEEVAIQAINAGADYYIKKGGNPEELFTELAHYIHKGVRRYRAEKSLVEKERQYRAVVEDLTEFVCRLDPDGVIIFVNSAFLNNLQVPYDILSGVNFHSLYPDHQGKIQDIIEFCDPDNPSAEIELPFTGVHGKIIWHQWTIRVIYDNVFNILEIQAVGRDISKQRETERQESVLRNLGLSLATSSSTEAALNSSLYAAIEISECQTGAVYLHNRMSGKLTPFLEQGPYRAALYRFLEDFFKNQNDILLAPGNPVYVSLTDLHQYETRFSSFAFIPILRFGDIMGWIILASDNLAEIPFEIRHPLEGVTSQIGNVISRIEAEEALRDALIESEERYMQLSETSPDAIAILTDGTIVYLNPAANALFETANMDDFFRKPFHDLLDADLQKWFEGIIKTKIRGQGPSTGEGFLMTKSGKRIYGELITVPISHAGEDAILLLIRDKTSQRMQEQALIESERRFREMADLLPEPLFEADIQGNLTFCNRGVTALFGRTNLQDPNICKIYELVSEQEHLRFSTILNKVAAELKPMTGDFIAAGDTDEPRIIHLSLAPVIKNDQFSGTRGILVDITENKRYQEKLHHMIEEKDVLFRELHHRVKNNMQIISSMLQLQEEYISDDVILSALHDCEQRINSMALVHETLYRTESLAEIPFDHYLENLSQAVTEGFATVRDIRTDIDVGGIRLSLDTSVTIGLIVNELMVNSMKYAFVDRPSGVIRIKVACNDESCLLEYSDDGVGLPAGFDIEKTSSLGMRLVRILARQIRGKLLIENGVGAGMICTVQFPKQEGRK</sequence>
<dbReference type="InterPro" id="IPR035965">
    <property type="entry name" value="PAS-like_dom_sf"/>
</dbReference>
<evidence type="ECO:0000256" key="7">
    <source>
        <dbReference type="ARBA" id="ARBA00022840"/>
    </source>
</evidence>
<dbReference type="InterPro" id="IPR005467">
    <property type="entry name" value="His_kinase_dom"/>
</dbReference>
<dbReference type="PROSITE" id="PS50109">
    <property type="entry name" value="HIS_KIN"/>
    <property type="match status" value="1"/>
</dbReference>
<evidence type="ECO:0000259" key="13">
    <source>
        <dbReference type="PROSITE" id="PS50113"/>
    </source>
</evidence>
<dbReference type="Pfam" id="PF13426">
    <property type="entry name" value="PAS_9"/>
    <property type="match status" value="1"/>
</dbReference>
<dbReference type="Pfam" id="PF13188">
    <property type="entry name" value="PAS_8"/>
    <property type="match status" value="1"/>
</dbReference>
<dbReference type="InterPro" id="IPR003594">
    <property type="entry name" value="HATPase_dom"/>
</dbReference>
<dbReference type="Pfam" id="PF00072">
    <property type="entry name" value="Response_reg"/>
    <property type="match status" value="1"/>
</dbReference>
<evidence type="ECO:0000256" key="9">
    <source>
        <dbReference type="PROSITE-ProRule" id="PRU00169"/>
    </source>
</evidence>
<evidence type="ECO:0000256" key="3">
    <source>
        <dbReference type="ARBA" id="ARBA00022553"/>
    </source>
</evidence>
<dbReference type="SMART" id="SM00091">
    <property type="entry name" value="PAS"/>
    <property type="match status" value="3"/>
</dbReference>
<dbReference type="SUPFAM" id="SSF55781">
    <property type="entry name" value="GAF domain-like"/>
    <property type="match status" value="1"/>
</dbReference>
<keyword evidence="5" id="KW-0547">Nucleotide-binding</keyword>
<comment type="catalytic activity">
    <reaction evidence="1">
        <text>ATP + protein L-histidine = ADP + protein N-phospho-L-histidine.</text>
        <dbReference type="EC" id="2.7.13.3"/>
    </reaction>
</comment>
<evidence type="ECO:0000256" key="5">
    <source>
        <dbReference type="ARBA" id="ARBA00022741"/>
    </source>
</evidence>
<dbReference type="InterPro" id="IPR000014">
    <property type="entry name" value="PAS"/>
</dbReference>
<dbReference type="InterPro" id="IPR001789">
    <property type="entry name" value="Sig_transdc_resp-reg_receiver"/>
</dbReference>
<dbReference type="SMART" id="SM00448">
    <property type="entry name" value="REC"/>
    <property type="match status" value="1"/>
</dbReference>
<keyword evidence="3 9" id="KW-0597">Phosphoprotein</keyword>
<evidence type="ECO:0000256" key="1">
    <source>
        <dbReference type="ARBA" id="ARBA00000085"/>
    </source>
</evidence>
<dbReference type="NCBIfam" id="TIGR00229">
    <property type="entry name" value="sensory_box"/>
    <property type="match status" value="3"/>
</dbReference>
<keyword evidence="6" id="KW-0418">Kinase</keyword>
<dbReference type="RefSeq" id="WP_214420076.1">
    <property type="nucleotide sequence ID" value="NZ_CP075546.1"/>
</dbReference>
<dbReference type="InterPro" id="IPR000700">
    <property type="entry name" value="PAS-assoc_C"/>
</dbReference>
<evidence type="ECO:0000256" key="6">
    <source>
        <dbReference type="ARBA" id="ARBA00022777"/>
    </source>
</evidence>
<evidence type="ECO:0000256" key="4">
    <source>
        <dbReference type="ARBA" id="ARBA00022679"/>
    </source>
</evidence>
<gene>
    <name evidence="14" type="ORF">KHC33_01705</name>
</gene>
<dbReference type="PROSITE" id="PS50113">
    <property type="entry name" value="PAC"/>
    <property type="match status" value="1"/>
</dbReference>
<dbReference type="SMART" id="SM00086">
    <property type="entry name" value="PAC"/>
    <property type="match status" value="3"/>
</dbReference>
<dbReference type="CDD" id="cd00130">
    <property type="entry name" value="PAS"/>
    <property type="match status" value="3"/>
</dbReference>
<keyword evidence="4" id="KW-0808">Transferase</keyword>
<evidence type="ECO:0000259" key="12">
    <source>
        <dbReference type="PROSITE" id="PS50112"/>
    </source>
</evidence>
<dbReference type="SUPFAM" id="SSF55785">
    <property type="entry name" value="PYP-like sensor domain (PAS domain)"/>
    <property type="match status" value="3"/>
</dbReference>
<dbReference type="SMART" id="SM00387">
    <property type="entry name" value="HATPase_c"/>
    <property type="match status" value="1"/>
</dbReference>
<dbReference type="InterPro" id="IPR011495">
    <property type="entry name" value="Sig_transdc_His_kin_sub2_dim/P"/>
</dbReference>
<dbReference type="PANTHER" id="PTHR41523">
    <property type="entry name" value="TWO-COMPONENT SYSTEM SENSOR PROTEIN"/>
    <property type="match status" value="1"/>
</dbReference>
<dbReference type="GO" id="GO:0005524">
    <property type="term" value="F:ATP binding"/>
    <property type="evidence" value="ECO:0007669"/>
    <property type="project" value="UniProtKB-KW"/>
</dbReference>
<keyword evidence="7" id="KW-0067">ATP-binding</keyword>
<evidence type="ECO:0000313" key="15">
    <source>
        <dbReference type="Proteomes" id="UP000680656"/>
    </source>
</evidence>